<accession>B9W872</accession>
<dbReference type="Proteomes" id="UP000002605">
    <property type="component" value="Chromosome 1"/>
</dbReference>
<sequence>MPNESIVNSGEVVFSQASVDQKPSPTAPSSSNANFLTNIRSRSPSRSISPYAYRTRFDDRQTTSYSGDNNAIIRETARSELITRHQLQNVHQDQSRRGRSRSREKKKVDTKPHVISLMGFDTTTTSKKK</sequence>
<evidence type="ECO:0000256" key="1">
    <source>
        <dbReference type="SAM" id="MobiDB-lite"/>
    </source>
</evidence>
<name>B9W872_CANDC</name>
<feature type="region of interest" description="Disordered" evidence="1">
    <location>
        <begin position="1"/>
        <end position="129"/>
    </location>
</feature>
<organism evidence="3 4">
    <name type="scientific">Candida dubliniensis (strain CD36 / ATCC MYA-646 / CBS 7987 / NCPF 3949 / NRRL Y-17841)</name>
    <name type="common">Yeast</name>
    <dbReference type="NCBI Taxonomy" id="573826"/>
    <lineage>
        <taxon>Eukaryota</taxon>
        <taxon>Fungi</taxon>
        <taxon>Dikarya</taxon>
        <taxon>Ascomycota</taxon>
        <taxon>Saccharomycotina</taxon>
        <taxon>Pichiomycetes</taxon>
        <taxon>Debaryomycetaceae</taxon>
        <taxon>Candida/Lodderomyces clade</taxon>
        <taxon>Candida</taxon>
    </lineage>
</organism>
<dbReference type="AlphaFoldDB" id="B9W872"/>
<dbReference type="VEuPathDB" id="FungiDB:CD36_06320"/>
<proteinExistence type="predicted"/>
<dbReference type="KEGG" id="cdu:CD36_06320"/>
<protein>
    <submittedName>
        <fullName evidence="3">Uncharacterized protein</fullName>
    </submittedName>
</protein>
<gene>
    <name evidence="2" type="ordered locus">Cd36_06320</name>
    <name evidence="3" type="ORF">CD36_06320</name>
</gene>
<keyword evidence="4" id="KW-1185">Reference proteome</keyword>
<dbReference type="EMBL" id="FM992688">
    <property type="protein sequence ID" value="CAX44922.1"/>
    <property type="molecule type" value="Genomic_DNA"/>
</dbReference>
<evidence type="ECO:0000313" key="4">
    <source>
        <dbReference type="Proteomes" id="UP000002605"/>
    </source>
</evidence>
<dbReference type="GeneID" id="8044832"/>
<dbReference type="OrthoDB" id="4017680at2759"/>
<dbReference type="CGD" id="CAL0000171099">
    <property type="gene designation" value="Cd36_06320"/>
</dbReference>
<evidence type="ECO:0000313" key="2">
    <source>
        <dbReference type="CGD" id="CAL0000171099"/>
    </source>
</evidence>
<dbReference type="HOGENOM" id="CLU_1959258_0_0_1"/>
<reference evidence="3 4" key="1">
    <citation type="journal article" date="2009" name="Genome Res.">
        <title>Comparative genomics of the fungal pathogens Candida dubliniensis and Candida albicans.</title>
        <authorList>
            <person name="Jackson A.P."/>
            <person name="Gamble J.A."/>
            <person name="Yeomans T."/>
            <person name="Moran G.P."/>
            <person name="Saunders D."/>
            <person name="Harris D."/>
            <person name="Aslett M."/>
            <person name="Barrell J.F."/>
            <person name="Butler G."/>
            <person name="Citiulo F."/>
            <person name="Coleman D.C."/>
            <person name="de Groot P.W.J."/>
            <person name="Goodwin T.J."/>
            <person name="Quail M.A."/>
            <person name="McQuillan J."/>
            <person name="Munro C.A."/>
            <person name="Pain A."/>
            <person name="Poulter R.T."/>
            <person name="Rajandream M.A."/>
            <person name="Renauld H."/>
            <person name="Spiering M.J."/>
            <person name="Tivey A."/>
            <person name="Gow N.A.R."/>
            <person name="Barrell B."/>
            <person name="Sullivan D.J."/>
            <person name="Berriman M."/>
        </authorList>
    </citation>
    <scope>NUCLEOTIDE SEQUENCE [LARGE SCALE GENOMIC DNA]</scope>
    <source>
        <strain evidence="4">CD36 / ATCC MYA-646 / CBS 7987 / NCPF 3949 / NRRL Y-17841</strain>
    </source>
</reference>
<evidence type="ECO:0000313" key="3">
    <source>
        <dbReference type="EMBL" id="CAX44922.1"/>
    </source>
</evidence>
<feature type="compositionally biased region" description="Low complexity" evidence="1">
    <location>
        <begin position="23"/>
        <end position="50"/>
    </location>
</feature>
<dbReference type="RefSeq" id="XP_002417292.1">
    <property type="nucleotide sequence ID" value="XM_002417247.1"/>
</dbReference>